<dbReference type="AlphaFoldDB" id="A0A2I1HTI1"/>
<feature type="compositionally biased region" description="Basic and acidic residues" evidence="1">
    <location>
        <begin position="33"/>
        <end position="42"/>
    </location>
</feature>
<name>A0A2I1HTI1_9GLOM</name>
<evidence type="ECO:0000313" key="3">
    <source>
        <dbReference type="Proteomes" id="UP000234323"/>
    </source>
</evidence>
<dbReference type="VEuPathDB" id="FungiDB:FUN_008152"/>
<proteinExistence type="predicted"/>
<dbReference type="VEuPathDB" id="FungiDB:RhiirA1_404961"/>
<comment type="caution">
    <text evidence="2">The sequence shown here is derived from an EMBL/GenBank/DDBJ whole genome shotgun (WGS) entry which is preliminary data.</text>
</comment>
<organism evidence="2 3">
    <name type="scientific">Rhizophagus irregularis</name>
    <dbReference type="NCBI Taxonomy" id="588596"/>
    <lineage>
        <taxon>Eukaryota</taxon>
        <taxon>Fungi</taxon>
        <taxon>Fungi incertae sedis</taxon>
        <taxon>Mucoromycota</taxon>
        <taxon>Glomeromycotina</taxon>
        <taxon>Glomeromycetes</taxon>
        <taxon>Glomerales</taxon>
        <taxon>Glomeraceae</taxon>
        <taxon>Rhizophagus</taxon>
    </lineage>
</organism>
<accession>A0A2I1HTI1</accession>
<dbReference type="Proteomes" id="UP000234323">
    <property type="component" value="Unassembled WGS sequence"/>
</dbReference>
<evidence type="ECO:0008006" key="4">
    <source>
        <dbReference type="Google" id="ProtNLM"/>
    </source>
</evidence>
<feature type="region of interest" description="Disordered" evidence="1">
    <location>
        <begin position="1"/>
        <end position="42"/>
    </location>
</feature>
<reference evidence="2 3" key="1">
    <citation type="submission" date="2015-10" db="EMBL/GenBank/DDBJ databases">
        <title>Genome analyses suggest a sexual origin of heterokaryosis in a supposedly ancient asexual fungus.</title>
        <authorList>
            <person name="Ropars J."/>
            <person name="Sedzielewska K."/>
            <person name="Noel J."/>
            <person name="Charron P."/>
            <person name="Farinelli L."/>
            <person name="Marton T."/>
            <person name="Kruger M."/>
            <person name="Pelin A."/>
            <person name="Brachmann A."/>
            <person name="Corradi N."/>
        </authorList>
    </citation>
    <scope>NUCLEOTIDE SEQUENCE [LARGE SCALE GENOMIC DNA]</scope>
    <source>
        <strain evidence="2 3">A4</strain>
    </source>
</reference>
<gene>
    <name evidence="2" type="ORF">RhiirA4_488277</name>
</gene>
<sequence length="192" mass="22115">MSSTESEKNTNLPITKPTEKSSNKSGRPFSEIWKTDIKRGESKGNGHYSGTCQYCSTHWKKAKPVSLKIHLTKCNLAPNEVREYWKKELYGIEEENSTDSDTEILHNENSKREKNFNKKINNKKFRTNELHQSDIRNHITNTTNKLETSIVNIIDKALLNAFVCCGIPFEVVENPFFLELLKVLQPLYNPPT</sequence>
<evidence type="ECO:0000256" key="1">
    <source>
        <dbReference type="SAM" id="MobiDB-lite"/>
    </source>
</evidence>
<protein>
    <recommendedName>
        <fullName evidence="4">BED-type domain-containing protein</fullName>
    </recommendedName>
</protein>
<evidence type="ECO:0000313" key="2">
    <source>
        <dbReference type="EMBL" id="PKY62201.1"/>
    </source>
</evidence>
<keyword evidence="3" id="KW-1185">Reference proteome</keyword>
<dbReference type="EMBL" id="LLXI01006619">
    <property type="protein sequence ID" value="PKY62201.1"/>
    <property type="molecule type" value="Genomic_DNA"/>
</dbReference>